<gene>
    <name evidence="1" type="ORF">XsacCFBP4641_07680</name>
</gene>
<comment type="caution">
    <text evidence="1">The sequence shown here is derived from an EMBL/GenBank/DDBJ whole genome shotgun (WGS) entry which is preliminary data.</text>
</comment>
<dbReference type="RefSeq" id="WP_081481882.1">
    <property type="nucleotide sequence ID" value="NZ_CP132343.1"/>
</dbReference>
<proteinExistence type="predicted"/>
<reference evidence="1 2" key="1">
    <citation type="submission" date="2016-08" db="EMBL/GenBank/DDBJ databases">
        <authorList>
            <person name="Seilhamer J.J."/>
        </authorList>
    </citation>
    <scope>NUCLEOTIDE SEQUENCE [LARGE SCALE GENOMIC DNA]</scope>
    <source>
        <strain evidence="1 2">CFBP4641</strain>
    </source>
</reference>
<dbReference type="GeneID" id="93879202"/>
<dbReference type="InterPro" id="IPR027417">
    <property type="entry name" value="P-loop_NTPase"/>
</dbReference>
<organism evidence="1 2">
    <name type="scientific">Xanthomonas sacchari</name>
    <dbReference type="NCBI Taxonomy" id="56458"/>
    <lineage>
        <taxon>Bacteria</taxon>
        <taxon>Pseudomonadati</taxon>
        <taxon>Pseudomonadota</taxon>
        <taxon>Gammaproteobacteria</taxon>
        <taxon>Lysobacterales</taxon>
        <taxon>Lysobacteraceae</taxon>
        <taxon>Xanthomonas</taxon>
    </lineage>
</organism>
<dbReference type="Pfam" id="PF05621">
    <property type="entry name" value="TniB"/>
    <property type="match status" value="1"/>
</dbReference>
<dbReference type="Proteomes" id="UP000247346">
    <property type="component" value="Unassembled WGS sequence"/>
</dbReference>
<name>A0A2P5Z4Y5_9XANT</name>
<dbReference type="OrthoDB" id="6057124at2"/>
<dbReference type="Gene3D" id="3.40.50.300">
    <property type="entry name" value="P-loop containing nucleotide triphosphate hydrolases"/>
    <property type="match status" value="1"/>
</dbReference>
<evidence type="ECO:0008006" key="3">
    <source>
        <dbReference type="Google" id="ProtNLM"/>
    </source>
</evidence>
<protein>
    <recommendedName>
        <fullName evidence="3">AAA+ ATPase domain-containing protein</fullName>
    </recommendedName>
</protein>
<dbReference type="EMBL" id="MDEK01000006">
    <property type="protein sequence ID" value="PPU83052.1"/>
    <property type="molecule type" value="Genomic_DNA"/>
</dbReference>
<dbReference type="SUPFAM" id="SSF52540">
    <property type="entry name" value="P-loop containing nucleoside triphosphate hydrolases"/>
    <property type="match status" value="1"/>
</dbReference>
<dbReference type="AlphaFoldDB" id="A0A2P5Z4Y5"/>
<evidence type="ECO:0000313" key="1">
    <source>
        <dbReference type="EMBL" id="PPU83052.1"/>
    </source>
</evidence>
<sequence length="295" mass="32165">MIARSENESGPPSERAYTGKQRSLEHSFRFIPHPAAVKYLKLLSHLRTVEAGRDRPKCVHLAAGPGCGKTRLQMHYLDQVAPPSNEPAARRKEVIYVEAPFDGYHSKLARSIVDACLPGAQMAGKPSAMCEKALDLLSSSGVRQLLIDEAGNFLNAGRSTQQQTLAFIKAISNRGVTISIASTMNLVNVLSADEQLQSRFTRIEIPMWEESQEFRSFLVSVDKELGLPQSSGLDDKATVRWLIAHGCCSTAKILEVISGANRIAIARGLTRIDIELLEIALSYGHVGEGGRNGNS</sequence>
<dbReference type="InterPro" id="IPR008868">
    <property type="entry name" value="TniB"/>
</dbReference>
<evidence type="ECO:0000313" key="2">
    <source>
        <dbReference type="Proteomes" id="UP000247346"/>
    </source>
</evidence>
<accession>A0A2P5Z4Y5</accession>